<dbReference type="InterPro" id="IPR012334">
    <property type="entry name" value="Pectin_lyas_fold"/>
</dbReference>
<evidence type="ECO:0000259" key="2">
    <source>
        <dbReference type="Pfam" id="PF13229"/>
    </source>
</evidence>
<dbReference type="InterPro" id="IPR011050">
    <property type="entry name" value="Pectin_lyase_fold/virulence"/>
</dbReference>
<name>A0A8A3S6V7_9EURY</name>
<keyword evidence="1" id="KW-0812">Transmembrane</keyword>
<keyword evidence="1" id="KW-0472">Membrane</keyword>
<dbReference type="SUPFAM" id="SSF51126">
    <property type="entry name" value="Pectin lyase-like"/>
    <property type="match status" value="1"/>
</dbReference>
<dbReference type="InterPro" id="IPR006626">
    <property type="entry name" value="PbH1"/>
</dbReference>
<proteinExistence type="predicted"/>
<dbReference type="Gene3D" id="2.160.20.10">
    <property type="entry name" value="Single-stranded right-handed beta-helix, Pectin lyase-like"/>
    <property type="match status" value="1"/>
</dbReference>
<feature type="transmembrane region" description="Helical" evidence="1">
    <location>
        <begin position="49"/>
        <end position="70"/>
    </location>
</feature>
<keyword evidence="1" id="KW-1133">Transmembrane helix</keyword>
<organism evidence="3 4">
    <name type="scientific">Methanofollis aquaemaris</name>
    <dbReference type="NCBI Taxonomy" id="126734"/>
    <lineage>
        <taxon>Archaea</taxon>
        <taxon>Methanobacteriati</taxon>
        <taxon>Methanobacteriota</taxon>
        <taxon>Stenosarchaea group</taxon>
        <taxon>Methanomicrobia</taxon>
        <taxon>Methanomicrobiales</taxon>
        <taxon>Methanomicrobiaceae</taxon>
        <taxon>Methanofollis</taxon>
    </lineage>
</organism>
<dbReference type="Proteomes" id="UP001042704">
    <property type="component" value="Chromosome"/>
</dbReference>
<evidence type="ECO:0000313" key="4">
    <source>
        <dbReference type="Proteomes" id="UP001042704"/>
    </source>
</evidence>
<dbReference type="GeneID" id="76424177"/>
<dbReference type="Pfam" id="PF13229">
    <property type="entry name" value="Beta_helix"/>
    <property type="match status" value="1"/>
</dbReference>
<gene>
    <name evidence="3" type="ORF">RJ40_07395</name>
</gene>
<protein>
    <recommendedName>
        <fullName evidence="2">Right handed beta helix domain-containing protein</fullName>
    </recommendedName>
</protein>
<feature type="domain" description="Right handed beta helix" evidence="2">
    <location>
        <begin position="149"/>
        <end position="301"/>
    </location>
</feature>
<dbReference type="RefSeq" id="WP_265580227.1">
    <property type="nucleotide sequence ID" value="NZ_CP036172.1"/>
</dbReference>
<dbReference type="KEGG" id="maqe:RJ40_07395"/>
<reference evidence="3" key="2">
    <citation type="submission" date="2019-02" db="EMBL/GenBank/DDBJ databases">
        <authorList>
            <person name="Chen S.-C."/>
            <person name="Chien H.-H."/>
            <person name="Lai M.-C."/>
        </authorList>
    </citation>
    <scope>NUCLEOTIDE SEQUENCE</scope>
    <source>
        <strain evidence="3">N2F9704</strain>
    </source>
</reference>
<dbReference type="AlphaFoldDB" id="A0A8A3S6V7"/>
<evidence type="ECO:0000256" key="1">
    <source>
        <dbReference type="SAM" id="Phobius"/>
    </source>
</evidence>
<accession>A0A8A3S6V7</accession>
<evidence type="ECO:0000313" key="3">
    <source>
        <dbReference type="EMBL" id="QSZ67336.1"/>
    </source>
</evidence>
<feature type="transmembrane region" description="Helical" evidence="1">
    <location>
        <begin position="17"/>
        <end position="37"/>
    </location>
</feature>
<dbReference type="EMBL" id="CP036172">
    <property type="protein sequence ID" value="QSZ67336.1"/>
    <property type="molecule type" value="Genomic_DNA"/>
</dbReference>
<dbReference type="SMART" id="SM00710">
    <property type="entry name" value="PbH1"/>
    <property type="match status" value="8"/>
</dbReference>
<sequence length="591" mass="62923">MIVESPLEDIVSPYPPAVIYMFCASWVRGFISPHILLGGMSRLTGSWLFVVLIIPIFSGVPVSAGVITVATVESSEAEGVDYLCDGISDQIEIQKALERAGNGGKALLKPGTYHCDDSITLRDGFCLEGSGEGKTILEFSGGWIGVFAKDHTILRNLTISGNGAVWVQGSHVRIQQVTVTGDPRMNGGFTVWAEGRIIEDVVFEDCAAIDLTWTGFNVDGRGESILVRGLRYERCRAVRCGADDNSHPWSAGFILAEHNDLEDVTVRDCSAEDNWESGFHIEPEVSVKNVVIENCTAMRNGIRKNLLFPDSGPPELNGLTFGAGFTMNNAVTLKNCAAEENYRGFFLWSTDGAHFDGCSAVRSLTDDFAIVHHSGYTTGNSFVNCVSTEAGRHALSIRNAANLRFENFSAFSPAGDGHSCIQIGGYEPSLGQDYPCEASSFDLNVMGGGSPNIVYVYLGRDLTLSGGIETSGSCPLLIASDGRRGVGGKTTGGVTIEGMRIVMGGSGVGVCVSETLPDAGTVSVLDTVISGDSISAGIRNEALGEVVVSNLSIDGGGEEYIDERRPGIPIIGPLFDIVHGIFSRVSQIFQS</sequence>
<reference evidence="3" key="1">
    <citation type="journal article" date="2001" name="Int. J. Syst. Evol. Microbiol.">
        <title>Methanofollis aquaemaris sp. nov., a methanogen isolated from an aquaculture fish pond.</title>
        <authorList>
            <person name="Lai M.C."/>
            <person name="Chen S.C."/>
        </authorList>
    </citation>
    <scope>NUCLEOTIDE SEQUENCE</scope>
    <source>
        <strain evidence="3">N2F9704</strain>
    </source>
</reference>
<keyword evidence="4" id="KW-1185">Reference proteome</keyword>
<dbReference type="InterPro" id="IPR039448">
    <property type="entry name" value="Beta_helix"/>
</dbReference>